<keyword evidence="4" id="KW-0449">Lipoprotein</keyword>
<dbReference type="NCBIfam" id="TIGR02232">
    <property type="entry name" value="myxo_disulf_rpt"/>
    <property type="match status" value="1"/>
</dbReference>
<dbReference type="InterPro" id="IPR011936">
    <property type="entry name" value="Myxo_disulph_rpt"/>
</dbReference>
<dbReference type="PROSITE" id="PS51257">
    <property type="entry name" value="PROKAR_LIPOPROTEIN"/>
    <property type="match status" value="1"/>
</dbReference>
<name>A6G0Z9_9BACT</name>
<evidence type="ECO:0000256" key="1">
    <source>
        <dbReference type="ARBA" id="ARBA00022729"/>
    </source>
</evidence>
<comment type="caution">
    <text evidence="4">The sequence shown here is derived from an EMBL/GenBank/DDBJ whole genome shotgun (WGS) entry which is preliminary data.</text>
</comment>
<protein>
    <submittedName>
        <fullName evidence="4">Putative lipoprotein</fullName>
    </submittedName>
</protein>
<keyword evidence="1" id="KW-0732">Signal</keyword>
<proteinExistence type="predicted"/>
<reference evidence="4 5" key="1">
    <citation type="submission" date="2007-06" db="EMBL/GenBank/DDBJ databases">
        <authorList>
            <person name="Shimkets L."/>
            <person name="Ferriera S."/>
            <person name="Johnson J."/>
            <person name="Kravitz S."/>
            <person name="Beeson K."/>
            <person name="Sutton G."/>
            <person name="Rogers Y.-H."/>
            <person name="Friedman R."/>
            <person name="Frazier M."/>
            <person name="Venter J.C."/>
        </authorList>
    </citation>
    <scope>NUCLEOTIDE SEQUENCE [LARGE SCALE GENOMIC DNA]</scope>
    <source>
        <strain evidence="4 5">SIR-1</strain>
    </source>
</reference>
<organism evidence="4 5">
    <name type="scientific">Plesiocystis pacifica SIR-1</name>
    <dbReference type="NCBI Taxonomy" id="391625"/>
    <lineage>
        <taxon>Bacteria</taxon>
        <taxon>Pseudomonadati</taxon>
        <taxon>Myxococcota</taxon>
        <taxon>Polyangia</taxon>
        <taxon>Nannocystales</taxon>
        <taxon>Nannocystaceae</taxon>
        <taxon>Plesiocystis</taxon>
    </lineage>
</organism>
<evidence type="ECO:0000256" key="3">
    <source>
        <dbReference type="ARBA" id="ARBA00023157"/>
    </source>
</evidence>
<dbReference type="eggNOG" id="COG5184">
    <property type="taxonomic scope" value="Bacteria"/>
</dbReference>
<keyword evidence="2" id="KW-0677">Repeat</keyword>
<keyword evidence="3" id="KW-1015">Disulfide bond</keyword>
<evidence type="ECO:0000313" key="4">
    <source>
        <dbReference type="EMBL" id="EDM80537.1"/>
    </source>
</evidence>
<gene>
    <name evidence="4" type="ORF">PPSIR1_42039</name>
</gene>
<evidence type="ECO:0000256" key="2">
    <source>
        <dbReference type="ARBA" id="ARBA00022737"/>
    </source>
</evidence>
<keyword evidence="5" id="KW-1185">Reference proteome</keyword>
<accession>A6G0Z9</accession>
<dbReference type="EMBL" id="ABCS01000010">
    <property type="protein sequence ID" value="EDM80537.1"/>
    <property type="molecule type" value="Genomic_DNA"/>
</dbReference>
<dbReference type="AlphaFoldDB" id="A6G0Z9"/>
<dbReference type="Proteomes" id="UP000005801">
    <property type="component" value="Unassembled WGS sequence"/>
</dbReference>
<sequence length="358" mass="37420">MAVQPPRAHAPLVLALVIGLGAGLGAGCRGEGLGDEADTTELVAAETGEAEAESGPVCGDGVVEGSESCDLGAENSDQGACTSTCATATCGDGFVQLGVEACDDGNTVDDDGCQSDCSLGTCGDGIVGLGEECDGGVFDTPECDDDCTLPVCGDAHVNAAAGEECDDGDDKDNDYCPGTCKLATCGDGFVWYDHEDCDDANGIDDDVCQNDCDYNYHPLCEGEDYPDLHEWDRAYWDDGLDDELCDQAGVANQSPDWVGPGWYDFDEWDRLATSPSYSGCGGEKGGWLDGYHPSPPDGVVTRTICFGLEDGVNDPDPAVECETSVEVEIVACKHRYLVNLPDAPACNLRYCTNPSDGQ</sequence>
<dbReference type="Pfam" id="PF13948">
    <property type="entry name" value="DUF4215"/>
    <property type="match status" value="1"/>
</dbReference>
<evidence type="ECO:0000313" key="5">
    <source>
        <dbReference type="Proteomes" id="UP000005801"/>
    </source>
</evidence>
<dbReference type="STRING" id="391625.PPSIR1_42039"/>